<evidence type="ECO:0000313" key="2">
    <source>
        <dbReference type="Proteomes" id="UP001319104"/>
    </source>
</evidence>
<organism evidence="1 2">
    <name type="scientific">Litoribacter ruber</name>
    <dbReference type="NCBI Taxonomy" id="702568"/>
    <lineage>
        <taxon>Bacteria</taxon>
        <taxon>Pseudomonadati</taxon>
        <taxon>Bacteroidota</taxon>
        <taxon>Cytophagia</taxon>
        <taxon>Cytophagales</taxon>
        <taxon>Cyclobacteriaceae</taxon>
        <taxon>Litoribacter</taxon>
    </lineage>
</organism>
<accession>A0AAP2CGJ7</accession>
<dbReference type="RefSeq" id="WP_213944083.1">
    <property type="nucleotide sequence ID" value="NZ_JAHBGI010000003.1"/>
</dbReference>
<gene>
    <name evidence="1" type="ORF">KI659_04250</name>
</gene>
<proteinExistence type="predicted"/>
<dbReference type="AlphaFoldDB" id="A0AAP2CGJ7"/>
<reference evidence="1 2" key="1">
    <citation type="submission" date="2021-05" db="EMBL/GenBank/DDBJ databases">
        <authorList>
            <person name="Zhang Z.D."/>
            <person name="Osman G."/>
        </authorList>
    </citation>
    <scope>NUCLEOTIDE SEQUENCE [LARGE SCALE GENOMIC DNA]</scope>
    <source>
        <strain evidence="1 2">KCTC 32217</strain>
    </source>
</reference>
<dbReference type="Proteomes" id="UP001319104">
    <property type="component" value="Unassembled WGS sequence"/>
</dbReference>
<keyword evidence="2" id="KW-1185">Reference proteome</keyword>
<sequence>MDIKKITDTIKSKGRVCLQEKSGMRFELISPEKWEKGKDDKEGIFLLFDLFQIRTITEQFSEISLDIVEFTTKPVVFHSPVNKVLQSGPMVDGNVKFLMIKEGVWNKVLFAIGRPVVFQKAGREAEVIVDDNFIMPSKEMFLGPEGDVKILD</sequence>
<protein>
    <submittedName>
        <fullName evidence="1">Uncharacterized protein</fullName>
    </submittedName>
</protein>
<comment type="caution">
    <text evidence="1">The sequence shown here is derived from an EMBL/GenBank/DDBJ whole genome shotgun (WGS) entry which is preliminary data.</text>
</comment>
<dbReference type="EMBL" id="JAHCMY010000001">
    <property type="protein sequence ID" value="MBS9523224.1"/>
    <property type="molecule type" value="Genomic_DNA"/>
</dbReference>
<evidence type="ECO:0000313" key="1">
    <source>
        <dbReference type="EMBL" id="MBS9523224.1"/>
    </source>
</evidence>
<name>A0AAP2CGJ7_9BACT</name>